<dbReference type="NCBIfam" id="NF005559">
    <property type="entry name" value="PRK07231.1"/>
    <property type="match status" value="2"/>
</dbReference>
<keyword evidence="4" id="KW-1185">Reference proteome</keyword>
<comment type="caution">
    <text evidence="3">The sequence shown here is derived from an EMBL/GenBank/DDBJ whole genome shotgun (WGS) entry which is preliminary data.</text>
</comment>
<dbReference type="AlphaFoldDB" id="A0AAD5CHA1"/>
<dbReference type="Gene3D" id="3.40.50.720">
    <property type="entry name" value="NAD(P)-binding Rossmann-like Domain"/>
    <property type="match status" value="2"/>
</dbReference>
<dbReference type="PRINTS" id="PR00080">
    <property type="entry name" value="SDRFAMILY"/>
</dbReference>
<dbReference type="GO" id="GO:0016616">
    <property type="term" value="F:oxidoreductase activity, acting on the CH-OH group of donors, NAD or NADP as acceptor"/>
    <property type="evidence" value="ECO:0007669"/>
    <property type="project" value="InterPro"/>
</dbReference>
<sequence length="635" mass="68260">MSSPTRRLEGKVALITGGASGIGECAAKLFAEHGAKIVIVDVQDQLGQVVCESIGSSNSIYVHCDVTNEEHVKNAVDTAVETYGKLDIMFCNAGIVDPNKQRIIDNEKSDFKRVLSINVTGVFLSMKHAARVMVPARSGSIISTASISSNIGGAASHAYCCAKHAVAGLTKNLAVELGQFGIRVNCLSPYCMVTPLATSFVGVGGEALENVMNQLSNLKGVTLRTDDVAKAALFLVSDEAKYISGQNLFIDGGFSIVNPSFNMFKYPENWQPTIMLSYYDGRFMLKSTFRACECGDRGWVRWVPEMALPGAKEELSPSTPSHSLRKNYSPMDPRQPFFPHTPANPLTQAPFGFPSTPVFDFHLKPMAATSRRLEGKVALITGAASGIGECSAKLFAEHGAKVVIADIQDQLGQAVCEAIGSSNSIYVHCDVTVEEDVKNAVDIAVATFGKLDIMFNNAWIMDPYKERVIDNEKSDFERVLSVNVTGVFLGMKHAARVMVPTRSGSIISMASVSANIAGVTTHAYTCAKHAVNGLTKNLAVELGQFGIRVNCLAPYAIATPMATRFLGLDRESVENKANLNANLKGVTLKTDDVAKAALFLASDEAKYISGQSLCIDGGFGIVNPSFNMFQYPENI</sequence>
<organism evidence="3 4">
    <name type="scientific">Ambrosia artemisiifolia</name>
    <name type="common">Common ragweed</name>
    <dbReference type="NCBI Taxonomy" id="4212"/>
    <lineage>
        <taxon>Eukaryota</taxon>
        <taxon>Viridiplantae</taxon>
        <taxon>Streptophyta</taxon>
        <taxon>Embryophyta</taxon>
        <taxon>Tracheophyta</taxon>
        <taxon>Spermatophyta</taxon>
        <taxon>Magnoliopsida</taxon>
        <taxon>eudicotyledons</taxon>
        <taxon>Gunneridae</taxon>
        <taxon>Pentapetalae</taxon>
        <taxon>asterids</taxon>
        <taxon>campanulids</taxon>
        <taxon>Asterales</taxon>
        <taxon>Asteraceae</taxon>
        <taxon>Asteroideae</taxon>
        <taxon>Heliantheae alliance</taxon>
        <taxon>Heliantheae</taxon>
        <taxon>Ambrosia</taxon>
    </lineage>
</organism>
<dbReference type="PRINTS" id="PR00081">
    <property type="entry name" value="GDHRDH"/>
</dbReference>
<dbReference type="InterPro" id="IPR045309">
    <property type="entry name" value="ABA2-like"/>
</dbReference>
<evidence type="ECO:0000256" key="2">
    <source>
        <dbReference type="ARBA" id="ARBA00023002"/>
    </source>
</evidence>
<name>A0AAD5CHA1_AMBAR</name>
<evidence type="ECO:0000313" key="3">
    <source>
        <dbReference type="EMBL" id="KAI7740481.1"/>
    </source>
</evidence>
<dbReference type="SUPFAM" id="SSF51735">
    <property type="entry name" value="NAD(P)-binding Rossmann-fold domains"/>
    <property type="match status" value="2"/>
</dbReference>
<protein>
    <recommendedName>
        <fullName evidence="5">Glucose/ribitol dehydrogenase</fullName>
    </recommendedName>
</protein>
<reference evidence="3" key="1">
    <citation type="submission" date="2022-06" db="EMBL/GenBank/DDBJ databases">
        <title>Uncovering the hologenomic basis of an extraordinary plant invasion.</title>
        <authorList>
            <person name="Bieker V.C."/>
            <person name="Martin M.D."/>
            <person name="Gilbert T."/>
            <person name="Hodgins K."/>
            <person name="Battlay P."/>
            <person name="Petersen B."/>
            <person name="Wilson J."/>
        </authorList>
    </citation>
    <scope>NUCLEOTIDE SEQUENCE</scope>
    <source>
        <strain evidence="3">AA19_3_7</strain>
        <tissue evidence="3">Leaf</tissue>
    </source>
</reference>
<dbReference type="InterPro" id="IPR020904">
    <property type="entry name" value="Sc_DH/Rdtase_CS"/>
</dbReference>
<proteinExistence type="inferred from homology"/>
<dbReference type="EMBL" id="JAMZMK010008423">
    <property type="protein sequence ID" value="KAI7740481.1"/>
    <property type="molecule type" value="Genomic_DNA"/>
</dbReference>
<dbReference type="Pfam" id="PF13561">
    <property type="entry name" value="adh_short_C2"/>
    <property type="match status" value="2"/>
</dbReference>
<dbReference type="FunFam" id="3.40.50.720:FF:000084">
    <property type="entry name" value="Short-chain dehydrogenase reductase"/>
    <property type="match status" value="2"/>
</dbReference>
<accession>A0AAD5CHA1</accession>
<dbReference type="InterPro" id="IPR036291">
    <property type="entry name" value="NAD(P)-bd_dom_sf"/>
</dbReference>
<evidence type="ECO:0000313" key="4">
    <source>
        <dbReference type="Proteomes" id="UP001206925"/>
    </source>
</evidence>
<dbReference type="PANTHER" id="PTHR43180:SF50">
    <property type="entry name" value="SHORT CHAIN DEHYDROGENASE"/>
    <property type="match status" value="1"/>
</dbReference>
<dbReference type="CDD" id="cd05326">
    <property type="entry name" value="secoisolariciresinol-DH_like_SDR_c"/>
    <property type="match status" value="1"/>
</dbReference>
<dbReference type="Proteomes" id="UP001206925">
    <property type="component" value="Unassembled WGS sequence"/>
</dbReference>
<dbReference type="PANTHER" id="PTHR43180">
    <property type="entry name" value="3-OXOACYL-(ACYL-CARRIER-PROTEIN) REDUCTASE (AFU_ORTHOLOGUE AFUA_6G11210)"/>
    <property type="match status" value="1"/>
</dbReference>
<evidence type="ECO:0008006" key="5">
    <source>
        <dbReference type="Google" id="ProtNLM"/>
    </source>
</evidence>
<evidence type="ECO:0000256" key="1">
    <source>
        <dbReference type="ARBA" id="ARBA00006484"/>
    </source>
</evidence>
<keyword evidence="2" id="KW-0560">Oxidoreductase</keyword>
<comment type="similarity">
    <text evidence="1">Belongs to the short-chain dehydrogenases/reductases (SDR) family.</text>
</comment>
<dbReference type="PROSITE" id="PS00061">
    <property type="entry name" value="ADH_SHORT"/>
    <property type="match status" value="2"/>
</dbReference>
<dbReference type="InterPro" id="IPR002347">
    <property type="entry name" value="SDR_fam"/>
</dbReference>
<gene>
    <name evidence="3" type="ORF">M8C21_016115</name>
</gene>